<keyword evidence="2" id="KW-1185">Reference proteome</keyword>
<organism evidence="1 2">
    <name type="scientific">Mycolicibacterium iranicum</name>
    <name type="common">Mycobacterium iranicum</name>
    <dbReference type="NCBI Taxonomy" id="912594"/>
    <lineage>
        <taxon>Bacteria</taxon>
        <taxon>Bacillati</taxon>
        <taxon>Actinomycetota</taxon>
        <taxon>Actinomycetes</taxon>
        <taxon>Mycobacteriales</taxon>
        <taxon>Mycobacteriaceae</taxon>
        <taxon>Mycolicibacterium</taxon>
    </lineage>
</organism>
<proteinExistence type="predicted"/>
<reference evidence="1" key="1">
    <citation type="submission" date="2022-12" db="EMBL/GenBank/DDBJ databases">
        <title>Whole genome sequence of Mycolicibacterium iranicum strain SBH312.</title>
        <authorList>
            <person name="Jani J."/>
            <person name="Arifin Mustapha Z."/>
            <person name="Ahmed K."/>
            <person name="Kai Ling C."/>
        </authorList>
    </citation>
    <scope>NUCLEOTIDE SEQUENCE</scope>
    <source>
        <strain evidence="1">SBH312</strain>
    </source>
</reference>
<comment type="caution">
    <text evidence="1">The sequence shown here is derived from an EMBL/GenBank/DDBJ whole genome shotgun (WGS) entry which is preliminary data.</text>
</comment>
<name>A0ABT4HM43_MYCIR</name>
<evidence type="ECO:0000313" key="2">
    <source>
        <dbReference type="Proteomes" id="UP001084650"/>
    </source>
</evidence>
<protein>
    <recommendedName>
        <fullName evidence="3">Secretion protein EspD</fullName>
    </recommendedName>
</protein>
<gene>
    <name evidence="1" type="ORF">OY187_24420</name>
</gene>
<evidence type="ECO:0008006" key="3">
    <source>
        <dbReference type="Google" id="ProtNLM"/>
    </source>
</evidence>
<dbReference type="RefSeq" id="WP_024448797.1">
    <property type="nucleotide sequence ID" value="NZ_JAPQYE010000015.1"/>
</dbReference>
<accession>A0ABT4HM43</accession>
<dbReference type="Proteomes" id="UP001084650">
    <property type="component" value="Unassembled WGS sequence"/>
</dbReference>
<evidence type="ECO:0000313" key="1">
    <source>
        <dbReference type="EMBL" id="MCZ0731205.1"/>
    </source>
</evidence>
<dbReference type="EMBL" id="JAPQYE010000015">
    <property type="protein sequence ID" value="MCZ0731205.1"/>
    <property type="molecule type" value="Genomic_DNA"/>
</dbReference>
<sequence length="174" mass="18669">MANPPHDPRDDGDHDDLAALDYSAVGADEGETDLGLILGDYSHEDDHAPGPAALSIDLGAEDDAAMPMFTVTNPPGTVTVTTYMDGRVHQIDLAPQAVSLTESMLAEEIVVIAGLATQDARSAQYTFMLEGMREQGHDTVATRDFLNRDLDLPTPEQAQAARAELFANRYAGEE</sequence>